<proteinExistence type="predicted"/>
<dbReference type="PANTHER" id="PTHR38371:SF1">
    <property type="entry name" value="RHO GTPASE-ACTIVATING PROTEIN"/>
    <property type="match status" value="1"/>
</dbReference>
<dbReference type="EMBL" id="CAJEUB010000023">
    <property type="protein sequence ID" value="CAD1846806.1"/>
    <property type="molecule type" value="Genomic_DNA"/>
</dbReference>
<organism evidence="2">
    <name type="scientific">Ananas comosus var. bracteatus</name>
    <name type="common">red pineapple</name>
    <dbReference type="NCBI Taxonomy" id="296719"/>
    <lineage>
        <taxon>Eukaryota</taxon>
        <taxon>Viridiplantae</taxon>
        <taxon>Streptophyta</taxon>
        <taxon>Embryophyta</taxon>
        <taxon>Tracheophyta</taxon>
        <taxon>Spermatophyta</taxon>
        <taxon>Magnoliopsida</taxon>
        <taxon>Liliopsida</taxon>
        <taxon>Poales</taxon>
        <taxon>Bromeliaceae</taxon>
        <taxon>Bromelioideae</taxon>
        <taxon>Ananas</taxon>
    </lineage>
</organism>
<sequence length="429" mass="47689">MADFSAPSFSLGLDLDIDALEEGEEEDDDDDERQEEPQTVVEPPKFELFGDQDEGEVDPSKTLDHNPNLDPPPLLKRLRRGPPSSPPRPPSPKSNTPTDYGGGGGGNHASEVFSCLDDEIEEFSSQEDRPHRDGCLPFESHNILSSSKISLIKNKVILTSQSTSKLSAPKTLPTPGTSNSAVLEESSKTKLLPRLTISPVRKIHLVDSDSDSDDPFSKEGLENSKELSPTAKRKLPTWRNGNNQKETELLPNKQDCTKKNASLATPALDEFCEEYYNSVKDAKAARSKDESITLCASRVSDPNDFFTDFEGRYQQKGKSRENDGGKEQYEAENLNYMSQFGARESSGGSWMNTRKKASIPTDAAKRRVHAYGEKSSGHWFTGQDGRKVYVSKNGNELTGQVAYRQYRKDTGAGYRKSRKKTTAKKKRKR</sequence>
<name>A0A6V7QVL7_ANACO</name>
<gene>
    <name evidence="2" type="ORF">CB5_LOCUS30017</name>
</gene>
<protein>
    <submittedName>
        <fullName evidence="2">Uncharacterized protein</fullName>
    </submittedName>
</protein>
<feature type="region of interest" description="Disordered" evidence="1">
    <location>
        <begin position="206"/>
        <end position="253"/>
    </location>
</feature>
<feature type="region of interest" description="Disordered" evidence="1">
    <location>
        <begin position="401"/>
        <end position="429"/>
    </location>
</feature>
<feature type="region of interest" description="Disordered" evidence="1">
    <location>
        <begin position="162"/>
        <end position="188"/>
    </location>
</feature>
<feature type="compositionally biased region" description="Acidic residues" evidence="1">
    <location>
        <begin position="15"/>
        <end position="34"/>
    </location>
</feature>
<reference evidence="2" key="1">
    <citation type="submission" date="2020-07" db="EMBL/GenBank/DDBJ databases">
        <authorList>
            <person name="Lin J."/>
        </authorList>
    </citation>
    <scope>NUCLEOTIDE SEQUENCE</scope>
</reference>
<accession>A0A6V7QVL7</accession>
<feature type="compositionally biased region" description="Basic residues" evidence="1">
    <location>
        <begin position="415"/>
        <end position="429"/>
    </location>
</feature>
<feature type="region of interest" description="Disordered" evidence="1">
    <location>
        <begin position="343"/>
        <end position="385"/>
    </location>
</feature>
<dbReference type="PANTHER" id="PTHR38371">
    <property type="entry name" value="RHO GTPASE-ACTIVATING PROTEIN"/>
    <property type="match status" value="1"/>
</dbReference>
<feature type="compositionally biased region" description="Basic and acidic residues" evidence="1">
    <location>
        <begin position="215"/>
        <end position="225"/>
    </location>
</feature>
<feature type="compositionally biased region" description="Pro residues" evidence="1">
    <location>
        <begin position="83"/>
        <end position="92"/>
    </location>
</feature>
<dbReference type="AlphaFoldDB" id="A0A6V7QVL7"/>
<feature type="region of interest" description="Disordered" evidence="1">
    <location>
        <begin position="1"/>
        <end position="139"/>
    </location>
</feature>
<feature type="compositionally biased region" description="Acidic residues" evidence="1">
    <location>
        <begin position="116"/>
        <end position="125"/>
    </location>
</feature>
<evidence type="ECO:0000256" key="1">
    <source>
        <dbReference type="SAM" id="MobiDB-lite"/>
    </source>
</evidence>
<evidence type="ECO:0000313" key="2">
    <source>
        <dbReference type="EMBL" id="CAD1846806.1"/>
    </source>
</evidence>